<gene>
    <name evidence="2" type="ORF">ADEAN_001013900</name>
</gene>
<reference evidence="2 3" key="1">
    <citation type="submission" date="2020-08" db="EMBL/GenBank/DDBJ databases">
        <authorList>
            <person name="Newling K."/>
            <person name="Davey J."/>
            <person name="Forrester S."/>
        </authorList>
    </citation>
    <scope>NUCLEOTIDE SEQUENCE [LARGE SCALE GENOMIC DNA]</scope>
    <source>
        <strain evidence="3">Crithidia deanei Carvalho (ATCC PRA-265)</strain>
    </source>
</reference>
<feature type="compositionally biased region" description="Pro residues" evidence="1">
    <location>
        <begin position="12"/>
        <end position="33"/>
    </location>
</feature>
<dbReference type="EMBL" id="LR877171">
    <property type="protein sequence ID" value="CAD2222595.1"/>
    <property type="molecule type" value="Genomic_DNA"/>
</dbReference>
<dbReference type="VEuPathDB" id="TriTrypDB:ADEAN_001013900"/>
<proteinExistence type="predicted"/>
<accession>A0A7G2CSR0</accession>
<dbReference type="Proteomes" id="UP000515908">
    <property type="component" value="Chromosome 27"/>
</dbReference>
<dbReference type="OrthoDB" id="2275718at2759"/>
<evidence type="ECO:0000313" key="3">
    <source>
        <dbReference type="Proteomes" id="UP000515908"/>
    </source>
</evidence>
<feature type="region of interest" description="Disordered" evidence="1">
    <location>
        <begin position="1"/>
        <end position="113"/>
    </location>
</feature>
<keyword evidence="3" id="KW-1185">Reference proteome</keyword>
<evidence type="ECO:0000313" key="2">
    <source>
        <dbReference type="EMBL" id="CAD2222595.1"/>
    </source>
</evidence>
<name>A0A7G2CSR0_9TRYP</name>
<protein>
    <submittedName>
        <fullName evidence="2">Uncharacterized protein</fullName>
    </submittedName>
</protein>
<evidence type="ECO:0000256" key="1">
    <source>
        <dbReference type="SAM" id="MobiDB-lite"/>
    </source>
</evidence>
<dbReference type="AlphaFoldDB" id="A0A7G2CSR0"/>
<organism evidence="2 3">
    <name type="scientific">Angomonas deanei</name>
    <dbReference type="NCBI Taxonomy" id="59799"/>
    <lineage>
        <taxon>Eukaryota</taxon>
        <taxon>Discoba</taxon>
        <taxon>Euglenozoa</taxon>
        <taxon>Kinetoplastea</taxon>
        <taxon>Metakinetoplastina</taxon>
        <taxon>Trypanosomatida</taxon>
        <taxon>Trypanosomatidae</taxon>
        <taxon>Strigomonadinae</taxon>
        <taxon>Angomonas</taxon>
    </lineage>
</organism>
<sequence length="113" mass="12390">MAENPYYAAKPNFPPNRPPPVHQHHNAPPPQHRPPGNNMNYSGGYPPQGPASFDSYPPPPQARPLPTRGKFQPPQPQQPMVSQVDSSDKLQADKKKIRRGGIGKDDSKKGPGK</sequence>
<feature type="compositionally biased region" description="Basic and acidic residues" evidence="1">
    <location>
        <begin position="102"/>
        <end position="113"/>
    </location>
</feature>